<dbReference type="EMBL" id="CAJNDS010002443">
    <property type="protein sequence ID" value="CAE7477312.1"/>
    <property type="molecule type" value="Genomic_DNA"/>
</dbReference>
<evidence type="ECO:0000313" key="2">
    <source>
        <dbReference type="EMBL" id="CAE7477312.1"/>
    </source>
</evidence>
<proteinExistence type="predicted"/>
<accession>A0A812SCY6</accession>
<feature type="chain" id="PRO_5032934558" evidence="1">
    <location>
        <begin position="20"/>
        <end position="336"/>
    </location>
</feature>
<keyword evidence="1" id="KW-0732">Signal</keyword>
<reference evidence="2" key="1">
    <citation type="submission" date="2021-02" db="EMBL/GenBank/DDBJ databases">
        <authorList>
            <person name="Dougan E. K."/>
            <person name="Rhodes N."/>
            <person name="Thang M."/>
            <person name="Chan C."/>
        </authorList>
    </citation>
    <scope>NUCLEOTIDE SEQUENCE</scope>
</reference>
<name>A0A812SCY6_9DINO</name>
<evidence type="ECO:0000256" key="1">
    <source>
        <dbReference type="SAM" id="SignalP"/>
    </source>
</evidence>
<feature type="signal peptide" evidence="1">
    <location>
        <begin position="1"/>
        <end position="19"/>
    </location>
</feature>
<protein>
    <submittedName>
        <fullName evidence="2">Uncharacterized protein</fullName>
    </submittedName>
</protein>
<organism evidence="2 3">
    <name type="scientific">Symbiodinium natans</name>
    <dbReference type="NCBI Taxonomy" id="878477"/>
    <lineage>
        <taxon>Eukaryota</taxon>
        <taxon>Sar</taxon>
        <taxon>Alveolata</taxon>
        <taxon>Dinophyceae</taxon>
        <taxon>Suessiales</taxon>
        <taxon>Symbiodiniaceae</taxon>
        <taxon>Symbiodinium</taxon>
    </lineage>
</organism>
<keyword evidence="3" id="KW-1185">Reference proteome</keyword>
<comment type="caution">
    <text evidence="2">The sequence shown here is derived from an EMBL/GenBank/DDBJ whole genome shotgun (WGS) entry which is preliminary data.</text>
</comment>
<dbReference type="AlphaFoldDB" id="A0A812SCY6"/>
<evidence type="ECO:0000313" key="3">
    <source>
        <dbReference type="Proteomes" id="UP000604046"/>
    </source>
</evidence>
<gene>
    <name evidence="2" type="ORF">SNAT2548_LOCUS26811</name>
</gene>
<dbReference type="Proteomes" id="UP000604046">
    <property type="component" value="Unassembled WGS sequence"/>
</dbReference>
<sequence length="336" mass="37341">MGQLPRLVLLPQLVMISTAQPPWLEQLVMCNLHWPLRHVQVVDSKLMVQNAKEPPRPVVPSRFGASITFSILDTSSLCGYMAGQGYFSQDVGREVLRIETIRPFPRKMMFKATNLTMLSIGREGSSSFNQSLCADGNRPVELNITTSQKKVEGIETKYISYRFMGIEQVDTMPDKLACDVFCKSSKSVALDAYVFHPSSPASYSIEDQDVSDLLGDALYICMDGLQNHSSFTDHDYSLVSRYSLRISSAFGQYALCNGYPDTTPPEPVCRGGDVRERGCTWSILKRLKTISKACLLHDHGFLSHCSADLAQGREVVRMSEDRTNCDVGESQGKSIG</sequence>